<dbReference type="Ensembl" id="ENSELUT00000102378.1">
    <property type="protein sequence ID" value="ENSELUP00000080506.1"/>
    <property type="gene ID" value="ENSELUG00000033724.2"/>
</dbReference>
<keyword evidence="2 3" id="KW-0175">Coiled coil</keyword>
<proteinExistence type="inferred from homology"/>
<dbReference type="GeneTree" id="ENSGT00390000018570"/>
<evidence type="ECO:0000256" key="4">
    <source>
        <dbReference type="SAM" id="MobiDB-lite"/>
    </source>
</evidence>
<dbReference type="Proteomes" id="UP000265140">
    <property type="component" value="Chromosome 5"/>
</dbReference>
<accession>A0AAY5JW42</accession>
<feature type="coiled-coil region" evidence="3">
    <location>
        <begin position="191"/>
        <end position="263"/>
    </location>
</feature>
<evidence type="ECO:0000256" key="1">
    <source>
        <dbReference type="ARBA" id="ARBA00009019"/>
    </source>
</evidence>
<dbReference type="InterPro" id="IPR026079">
    <property type="entry name" value="CDR2"/>
</dbReference>
<evidence type="ECO:0000313" key="6">
    <source>
        <dbReference type="Proteomes" id="UP000265140"/>
    </source>
</evidence>
<dbReference type="KEGG" id="els:105025065"/>
<comment type="similarity">
    <text evidence="1">Belongs to the CDR2 family.</text>
</comment>
<dbReference type="AlphaFoldDB" id="A0AAY5JW42"/>
<feature type="region of interest" description="Disordered" evidence="4">
    <location>
        <begin position="135"/>
        <end position="158"/>
    </location>
</feature>
<reference evidence="5" key="2">
    <citation type="submission" date="2025-08" db="UniProtKB">
        <authorList>
            <consortium name="Ensembl"/>
        </authorList>
    </citation>
    <scope>IDENTIFICATION</scope>
</reference>
<sequence length="463" mass="52965">MLTDKIEVEEFEIKEDEPWYDKQDLEHDLHLAAELGKSLLDRNRELEQGLQQMYSTNQEQIQEIEYLNKQVDHLRQVNDQHAKLYEQLDQSSRELEQSNTRLVQDNRAAQHKIQGLTEVIESLQTQVEDLQHQVEDLKTTPANPNKKPLTESWRPSGTQSVSCLNELQLRQRYLSYESGDQSNDPWSPSDISWQEEELESLQRSLRSLQTQLANERARREGAERNADLLANENEALEQRLGMMEGCQARLAELECEAEELRQLWRADYTTKASRSRVNLNMLPNALYFPLDQERLMAEEGDGVGDLMEVGCPSEVKACGVLKRCNSEKQLQSPPGEGSDGDRAGDHSHLCVGRAAAAKRRGISLLNEVDAQYSALQLKYDALLRRCRQEEPDQSQQQSHKEVQTSSGAPSVCPQSSALHRGVGTDQVSLEDELHQPEYKALFREIFTRIQKSKEDLSDNREKL</sequence>
<dbReference type="CTD" id="101886304"/>
<feature type="region of interest" description="Disordered" evidence="4">
    <location>
        <begin position="388"/>
        <end position="430"/>
    </location>
</feature>
<dbReference type="PANTHER" id="PTHR19232">
    <property type="entry name" value="CENTROCORTIN FAMILY MEMBER"/>
    <property type="match status" value="1"/>
</dbReference>
<protein>
    <recommendedName>
        <fullName evidence="7">Cerebellar degeneration-related protein 2-like</fullName>
    </recommendedName>
</protein>
<dbReference type="RefSeq" id="XP_010893785.2">
    <property type="nucleotide sequence ID" value="XM_010895483.4"/>
</dbReference>
<evidence type="ECO:0000313" key="5">
    <source>
        <dbReference type="Ensembl" id="ENSELUP00000080506.1"/>
    </source>
</evidence>
<dbReference type="GeneID" id="105025065"/>
<reference evidence="5 6" key="1">
    <citation type="submission" date="2020-02" db="EMBL/GenBank/DDBJ databases">
        <title>Esox lucius (northern pike) genome, fEsoLuc1, primary haplotype.</title>
        <authorList>
            <person name="Myers G."/>
            <person name="Karagic N."/>
            <person name="Meyer A."/>
            <person name="Pippel M."/>
            <person name="Reichard M."/>
            <person name="Winkler S."/>
            <person name="Tracey A."/>
            <person name="Sims Y."/>
            <person name="Howe K."/>
            <person name="Rhie A."/>
            <person name="Formenti G."/>
            <person name="Durbin R."/>
            <person name="Fedrigo O."/>
            <person name="Jarvis E.D."/>
        </authorList>
    </citation>
    <scope>NUCLEOTIDE SEQUENCE [LARGE SCALE GENOMIC DNA]</scope>
</reference>
<evidence type="ECO:0000256" key="3">
    <source>
        <dbReference type="SAM" id="Coils"/>
    </source>
</evidence>
<evidence type="ECO:0008006" key="7">
    <source>
        <dbReference type="Google" id="ProtNLM"/>
    </source>
</evidence>
<evidence type="ECO:0000256" key="2">
    <source>
        <dbReference type="ARBA" id="ARBA00023054"/>
    </source>
</evidence>
<name>A0AAY5JW42_ESOLU</name>
<reference evidence="5" key="3">
    <citation type="submission" date="2025-09" db="UniProtKB">
        <authorList>
            <consortium name="Ensembl"/>
        </authorList>
    </citation>
    <scope>IDENTIFICATION</scope>
</reference>
<keyword evidence="6" id="KW-1185">Reference proteome</keyword>
<dbReference type="PANTHER" id="PTHR19232:SF1">
    <property type="entry name" value="CEREBELLAR DEGENERATION-RELATED PROTEIN 2"/>
    <property type="match status" value="1"/>
</dbReference>
<feature type="compositionally biased region" description="Polar residues" evidence="4">
    <location>
        <begin position="393"/>
        <end position="417"/>
    </location>
</feature>
<organism evidence="5 6">
    <name type="scientific">Esox lucius</name>
    <name type="common">Northern pike</name>
    <dbReference type="NCBI Taxonomy" id="8010"/>
    <lineage>
        <taxon>Eukaryota</taxon>
        <taxon>Metazoa</taxon>
        <taxon>Chordata</taxon>
        <taxon>Craniata</taxon>
        <taxon>Vertebrata</taxon>
        <taxon>Euteleostomi</taxon>
        <taxon>Actinopterygii</taxon>
        <taxon>Neopterygii</taxon>
        <taxon>Teleostei</taxon>
        <taxon>Protacanthopterygii</taxon>
        <taxon>Esociformes</taxon>
        <taxon>Esocidae</taxon>
        <taxon>Esox</taxon>
    </lineage>
</organism>